<organism evidence="2 3">
    <name type="scientific">Lacicoccus qingdaonensis</name>
    <dbReference type="NCBI Taxonomy" id="576118"/>
    <lineage>
        <taxon>Bacteria</taxon>
        <taxon>Bacillati</taxon>
        <taxon>Bacillota</taxon>
        <taxon>Bacilli</taxon>
        <taxon>Bacillales</taxon>
        <taxon>Salinicoccaceae</taxon>
        <taxon>Lacicoccus</taxon>
    </lineage>
</organism>
<sequence>MNNNKVKNGTMDLSVISVFGAFWYIPIFTVIYITLFLIFGAEEMDNMSYFSMGANSNRIFMLVMGIIIGSSFIKWAIGLGMTRKQFYKANMYSGAILAVALTITMIIISLFIGLLPFAGTEHINQPLEMHPAMNLLTITLLVYLAYLAGTLIGAGFYRNGWFGTLGIIITILCSFIPEALDPLIVNFSGLASGTGVLMTVVVLIAALVVVNYYFMKDIVIKI</sequence>
<feature type="transmembrane region" description="Helical" evidence="1">
    <location>
        <begin position="192"/>
        <end position="214"/>
    </location>
</feature>
<feature type="transmembrane region" description="Helical" evidence="1">
    <location>
        <begin position="59"/>
        <end position="77"/>
    </location>
</feature>
<feature type="transmembrane region" description="Helical" evidence="1">
    <location>
        <begin position="12"/>
        <end position="39"/>
    </location>
</feature>
<proteinExistence type="predicted"/>
<name>A0A1G9BM39_9BACL</name>
<dbReference type="STRING" id="576118.SAMN05216216_10334"/>
<gene>
    <name evidence="2" type="ORF">SAMN05216216_10334</name>
</gene>
<evidence type="ECO:0000256" key="1">
    <source>
        <dbReference type="SAM" id="Phobius"/>
    </source>
</evidence>
<keyword evidence="1" id="KW-1133">Transmembrane helix</keyword>
<protein>
    <submittedName>
        <fullName evidence="2">Uncharacterized protein</fullName>
    </submittedName>
</protein>
<keyword evidence="1" id="KW-0472">Membrane</keyword>
<keyword evidence="3" id="KW-1185">Reference proteome</keyword>
<dbReference type="EMBL" id="FNFY01000003">
    <property type="protein sequence ID" value="SDK40599.1"/>
    <property type="molecule type" value="Genomic_DNA"/>
</dbReference>
<evidence type="ECO:0000313" key="3">
    <source>
        <dbReference type="Proteomes" id="UP000199008"/>
    </source>
</evidence>
<dbReference type="AlphaFoldDB" id="A0A1G9BM39"/>
<dbReference type="Proteomes" id="UP000199008">
    <property type="component" value="Unassembled WGS sequence"/>
</dbReference>
<keyword evidence="1" id="KW-0812">Transmembrane</keyword>
<evidence type="ECO:0000313" key="2">
    <source>
        <dbReference type="EMBL" id="SDK40599.1"/>
    </source>
</evidence>
<feature type="transmembrane region" description="Helical" evidence="1">
    <location>
        <begin position="161"/>
        <end position="180"/>
    </location>
</feature>
<reference evidence="3" key="1">
    <citation type="submission" date="2016-10" db="EMBL/GenBank/DDBJ databases">
        <authorList>
            <person name="Varghese N."/>
            <person name="Submissions S."/>
        </authorList>
    </citation>
    <scope>NUCLEOTIDE SEQUENCE [LARGE SCALE GENOMIC DNA]</scope>
    <source>
        <strain evidence="3">CGMCC 1.8895</strain>
    </source>
</reference>
<accession>A0A1G9BM39</accession>
<feature type="transmembrane region" description="Helical" evidence="1">
    <location>
        <begin position="135"/>
        <end position="154"/>
    </location>
</feature>
<feature type="transmembrane region" description="Helical" evidence="1">
    <location>
        <begin position="89"/>
        <end position="115"/>
    </location>
</feature>
<dbReference type="OrthoDB" id="2388713at2"/>
<dbReference type="RefSeq" id="WP_092984403.1">
    <property type="nucleotide sequence ID" value="NZ_FNFY01000003.1"/>
</dbReference>